<dbReference type="Pfam" id="PF13860">
    <property type="entry name" value="FlgD_ig"/>
    <property type="match status" value="1"/>
</dbReference>
<dbReference type="NCBIfam" id="TIGR01451">
    <property type="entry name" value="B_ant_repeat"/>
    <property type="match status" value="1"/>
</dbReference>
<gene>
    <name evidence="4" type="ORF">Oscil6304_3162</name>
</gene>
<dbReference type="KEGG" id="oac:Oscil6304_3162"/>
<feature type="region of interest" description="Disordered" evidence="1">
    <location>
        <begin position="817"/>
        <end position="854"/>
    </location>
</feature>
<dbReference type="InterPro" id="IPR001434">
    <property type="entry name" value="OmcB-like_DUF11"/>
</dbReference>
<feature type="domain" description="FlgD/Vpr Ig-like" evidence="3">
    <location>
        <begin position="355"/>
        <end position="416"/>
    </location>
</feature>
<dbReference type="RefSeq" id="WP_015149378.1">
    <property type="nucleotide sequence ID" value="NC_019693.1"/>
</dbReference>
<dbReference type="InterPro" id="IPR025965">
    <property type="entry name" value="FlgD/Vpr_Ig-like"/>
</dbReference>
<reference evidence="4 5" key="1">
    <citation type="submission" date="2012-06" db="EMBL/GenBank/DDBJ databases">
        <title>Finished chromosome of genome of Oscillatoria acuminata PCC 6304.</title>
        <authorList>
            <consortium name="US DOE Joint Genome Institute"/>
            <person name="Gugger M."/>
            <person name="Coursin T."/>
            <person name="Rippka R."/>
            <person name="Tandeau De Marsac N."/>
            <person name="Huntemann M."/>
            <person name="Wei C.-L."/>
            <person name="Han J."/>
            <person name="Detter J.C."/>
            <person name="Han C."/>
            <person name="Tapia R."/>
            <person name="Davenport K."/>
            <person name="Daligault H."/>
            <person name="Erkkila T."/>
            <person name="Gu W."/>
            <person name="Munk A.C.C."/>
            <person name="Teshima H."/>
            <person name="Xu Y."/>
            <person name="Chain P."/>
            <person name="Chen A."/>
            <person name="Krypides N."/>
            <person name="Mavromatis K."/>
            <person name="Markowitz V."/>
            <person name="Szeto E."/>
            <person name="Ivanova N."/>
            <person name="Mikhailova N."/>
            <person name="Ovchinnikova G."/>
            <person name="Pagani I."/>
            <person name="Pati A."/>
            <person name="Goodwin L."/>
            <person name="Peters L."/>
            <person name="Pitluck S."/>
            <person name="Woyke T."/>
            <person name="Kerfeld C."/>
        </authorList>
    </citation>
    <scope>NUCLEOTIDE SEQUENCE [LARGE SCALE GENOMIC DNA]</scope>
    <source>
        <strain evidence="4 5">PCC 6304</strain>
    </source>
</reference>
<dbReference type="AlphaFoldDB" id="K9TL44"/>
<protein>
    <submittedName>
        <fullName evidence="4">Conserved repeat protein</fullName>
    </submittedName>
</protein>
<name>K9TL44_9CYAN</name>
<organism evidence="4 5">
    <name type="scientific">Oscillatoria acuminata PCC 6304</name>
    <dbReference type="NCBI Taxonomy" id="56110"/>
    <lineage>
        <taxon>Bacteria</taxon>
        <taxon>Bacillati</taxon>
        <taxon>Cyanobacteriota</taxon>
        <taxon>Cyanophyceae</taxon>
        <taxon>Oscillatoriophycideae</taxon>
        <taxon>Oscillatoriales</taxon>
        <taxon>Oscillatoriaceae</taxon>
        <taxon>Oscillatoria</taxon>
    </lineage>
</organism>
<dbReference type="OrthoDB" id="461421at2"/>
<feature type="domain" description="DUF11" evidence="2">
    <location>
        <begin position="557"/>
        <end position="673"/>
    </location>
</feature>
<evidence type="ECO:0000313" key="5">
    <source>
        <dbReference type="Proteomes" id="UP000010367"/>
    </source>
</evidence>
<dbReference type="eggNOG" id="COG4719">
    <property type="taxonomic scope" value="Bacteria"/>
</dbReference>
<dbReference type="eggNOG" id="COG1520">
    <property type="taxonomic scope" value="Bacteria"/>
</dbReference>
<dbReference type="HOGENOM" id="CLU_294712_0_0_3"/>
<accession>K9TL44</accession>
<dbReference type="InterPro" id="IPR047589">
    <property type="entry name" value="DUF11_rpt"/>
</dbReference>
<evidence type="ECO:0000259" key="3">
    <source>
        <dbReference type="Pfam" id="PF13860"/>
    </source>
</evidence>
<dbReference type="PANTHER" id="PTHR34819">
    <property type="entry name" value="LARGE CYSTEINE-RICH PERIPLASMIC PROTEIN OMCB"/>
    <property type="match status" value="1"/>
</dbReference>
<sequence length="1028" mass="109002">MKPLKLSGKWPQGLLLILPIILSLFAAPVARSEGSRELVSQGGDRPWLEVRDNVYIEQFLRYTTIQVSVNQGEWLNLGSSAMGIGDGNIIATAPNGATINCQDPPFLGTGLIENRNQENNGPGTGTDGSIGVGLGPTGRYEPCGRQVQAGEQGIWEIEFVPPNRPGGLPSAIDNPAGSLNWVQAANDFATAAWDVTVRTDANNTDTQNGRVFTDLLALNMLAQGRELNSEVFVLTTDGFIYSTDMNRLDPFGFVFLANNKGLLDTDLSPLYRSSPGLINDGPGGPPATNQNNSVPLQAAGVTIQPPVHRIFFNEPATDLETLPSPILRTPTRPVVSELAFIGDIENTTLEGVGGTFQFDSSIEGSYQIVIRDDANNIVRILQNTVASGTNNITWDGTNEIGADLPPGEYEFEITVRAGEYHFPLLDVENSGGLTFTLRNPPLPLPSEGPGTPIFRAGTNATTAFYDNTSFTTADGIFVAMPSLADGNPGATDPVFGTGPGSSNPQPTNYHQFGDGFGDKKAIDTWIYFSSQPKFNTLVIIDPNVTLTSTKSVQLLTDVNDNGQVDPGDTLRYTISLTNTGNSAATGVQLTDTPDVNTTLVVGSVNPNQGTVTLGNTPGNTTVDVALGMIAGNGGTATVTFDVTVNSPIPNTVTEIANQGRVRGSNFPPILTDDPTTQNIPNDRTTISLNNPILGVTKQLTNVVNNGDGTHDVSYTIRVHNLGNVPLNNVQITEDLFGTENSTFAGSAAPPEIISTQLVPGPNNEPNPLNTTNPNFNGNADKDLLAGTEVLPVGATAAIAFTVRVTPGRNLGAYENNATALASGPGGTDVTDTSTDGTNPDPDGDGDPTNDDNPTEVTFVGTPQLELQKRITRINGTEVGQFDTLPNWPTNLVRGITNSAEIQPGDEVEYTIYFFSAGSAPLEKAMVCDPLQDFQTFRTDTFNGQNPIEGTFGAEVGIAFALNPTTNLDLPTAYLRSANSASNRGRFYPSGTTAPPVCRLPNVRGAVVVEIGNLGVGDYGFIRFRVRID</sequence>
<dbReference type="Pfam" id="PF01345">
    <property type="entry name" value="DUF11"/>
    <property type="match status" value="1"/>
</dbReference>
<dbReference type="InParanoid" id="K9TL44"/>
<dbReference type="EMBL" id="CP003607">
    <property type="protein sequence ID" value="AFY82744.1"/>
    <property type="molecule type" value="Genomic_DNA"/>
</dbReference>
<dbReference type="PATRIC" id="fig|56110.3.peg.3768"/>
<evidence type="ECO:0000259" key="2">
    <source>
        <dbReference type="Pfam" id="PF01345"/>
    </source>
</evidence>
<proteinExistence type="predicted"/>
<evidence type="ECO:0000313" key="4">
    <source>
        <dbReference type="EMBL" id="AFY82744.1"/>
    </source>
</evidence>
<dbReference type="InterPro" id="IPR051172">
    <property type="entry name" value="Chlamydia_OmcB"/>
</dbReference>
<dbReference type="Proteomes" id="UP000010367">
    <property type="component" value="Chromosome"/>
</dbReference>
<dbReference type="eggNOG" id="COG2304">
    <property type="taxonomic scope" value="Bacteria"/>
</dbReference>
<evidence type="ECO:0000256" key="1">
    <source>
        <dbReference type="SAM" id="MobiDB-lite"/>
    </source>
</evidence>
<dbReference type="STRING" id="56110.Oscil6304_3162"/>
<feature type="compositionally biased region" description="Acidic residues" evidence="1">
    <location>
        <begin position="841"/>
        <end position="853"/>
    </location>
</feature>
<keyword evidence="5" id="KW-1185">Reference proteome</keyword>
<feature type="compositionally biased region" description="Low complexity" evidence="1">
    <location>
        <begin position="827"/>
        <end position="840"/>
    </location>
</feature>
<dbReference type="Gene3D" id="2.60.40.4070">
    <property type="match status" value="1"/>
</dbReference>